<keyword evidence="2" id="KW-1185">Reference proteome</keyword>
<reference evidence="2" key="1">
    <citation type="journal article" date="2023" name="Nat. Plants">
        <title>Single-cell RNA sequencing provides a high-resolution roadmap for understanding the multicellular compartmentation of specialized metabolism.</title>
        <authorList>
            <person name="Sun S."/>
            <person name="Shen X."/>
            <person name="Li Y."/>
            <person name="Li Y."/>
            <person name="Wang S."/>
            <person name="Li R."/>
            <person name="Zhang H."/>
            <person name="Shen G."/>
            <person name="Guo B."/>
            <person name="Wei J."/>
            <person name="Xu J."/>
            <person name="St-Pierre B."/>
            <person name="Chen S."/>
            <person name="Sun C."/>
        </authorList>
    </citation>
    <scope>NUCLEOTIDE SEQUENCE [LARGE SCALE GENOMIC DNA]</scope>
</reference>
<organism evidence="1 2">
    <name type="scientific">Catharanthus roseus</name>
    <name type="common">Madagascar periwinkle</name>
    <name type="synonym">Vinca rosea</name>
    <dbReference type="NCBI Taxonomy" id="4058"/>
    <lineage>
        <taxon>Eukaryota</taxon>
        <taxon>Viridiplantae</taxon>
        <taxon>Streptophyta</taxon>
        <taxon>Embryophyta</taxon>
        <taxon>Tracheophyta</taxon>
        <taxon>Spermatophyta</taxon>
        <taxon>Magnoliopsida</taxon>
        <taxon>eudicotyledons</taxon>
        <taxon>Gunneridae</taxon>
        <taxon>Pentapetalae</taxon>
        <taxon>asterids</taxon>
        <taxon>lamiids</taxon>
        <taxon>Gentianales</taxon>
        <taxon>Apocynaceae</taxon>
        <taxon>Rauvolfioideae</taxon>
        <taxon>Vinceae</taxon>
        <taxon>Catharanthinae</taxon>
        <taxon>Catharanthus</taxon>
    </lineage>
</organism>
<dbReference type="EMBL" id="CM044704">
    <property type="protein sequence ID" value="KAI5667261.1"/>
    <property type="molecule type" value="Genomic_DNA"/>
</dbReference>
<comment type="caution">
    <text evidence="1">The sequence shown here is derived from an EMBL/GenBank/DDBJ whole genome shotgun (WGS) entry which is preliminary data.</text>
</comment>
<protein>
    <submittedName>
        <fullName evidence="1">Uncharacterized protein</fullName>
    </submittedName>
</protein>
<evidence type="ECO:0000313" key="2">
    <source>
        <dbReference type="Proteomes" id="UP001060085"/>
    </source>
</evidence>
<evidence type="ECO:0000313" key="1">
    <source>
        <dbReference type="EMBL" id="KAI5667261.1"/>
    </source>
</evidence>
<accession>A0ACC0B3M3</accession>
<proteinExistence type="predicted"/>
<dbReference type="Proteomes" id="UP001060085">
    <property type="component" value="Linkage Group LG04"/>
</dbReference>
<sequence length="364" mass="40097">MKDLERIKLARRGLILSHLCFADDLLLFCVATEKHAMVKEIIFQKFYHVSCLKVNTEKLQLVFSSNVDTRISAWLSSHFGIAISQEFGLYLGMTLFFGGEVGNIPYDATEEQLKEICEEVGPVVSFRLVIDRETGKPKGYGFCEYKDEETALSARRNLQGYEINGRQLRVDFAENDKNADRSREQANILGRGGPGMTTNVDQKQFGGPAALVDTTVHQPIGISVAMAAATIMAQVLGAAQTGAGSNQIGVQPALGSDPLTLHLAKISRNQLNEIMSELKAISTENKEQARQLLLACPHLPKAIFQVLKYLLFATLNSGSVEPDDQSMKADSMLTKLVLVTMEYYNLWSIIICLSSEVSCIDIPG</sequence>
<name>A0ACC0B3M3_CATRO</name>
<gene>
    <name evidence="1" type="ORF">M9H77_17114</name>
</gene>